<dbReference type="EMBL" id="ML732345">
    <property type="protein sequence ID" value="KAB8069346.1"/>
    <property type="molecule type" value="Genomic_DNA"/>
</dbReference>
<dbReference type="GO" id="GO:0006508">
    <property type="term" value="P:proteolysis"/>
    <property type="evidence" value="ECO:0007669"/>
    <property type="project" value="InterPro"/>
</dbReference>
<dbReference type="Gene3D" id="3.40.390.10">
    <property type="entry name" value="Collagenase (Catalytic Domain)"/>
    <property type="match status" value="1"/>
</dbReference>
<feature type="domain" description="Peptidase metallopeptidase" evidence="1">
    <location>
        <begin position="85"/>
        <end position="235"/>
    </location>
</feature>
<dbReference type="InterPro" id="IPR024653">
    <property type="entry name" value="Peptidase_M10/M27/M57"/>
</dbReference>
<dbReference type="InterPro" id="IPR006026">
    <property type="entry name" value="Peptidase_Metallo"/>
</dbReference>
<dbReference type="Proteomes" id="UP000326565">
    <property type="component" value="Unassembled WGS sequence"/>
</dbReference>
<evidence type="ECO:0000259" key="1">
    <source>
        <dbReference type="SMART" id="SM00235"/>
    </source>
</evidence>
<dbReference type="GO" id="GO:0008270">
    <property type="term" value="F:zinc ion binding"/>
    <property type="evidence" value="ECO:0007669"/>
    <property type="project" value="InterPro"/>
</dbReference>
<dbReference type="GO" id="GO:0008237">
    <property type="term" value="F:metallopeptidase activity"/>
    <property type="evidence" value="ECO:0007669"/>
    <property type="project" value="InterPro"/>
</dbReference>
<evidence type="ECO:0000313" key="3">
    <source>
        <dbReference type="Proteomes" id="UP000326565"/>
    </source>
</evidence>
<dbReference type="SMART" id="SM00235">
    <property type="entry name" value="ZnMc"/>
    <property type="match status" value="1"/>
</dbReference>
<organism evidence="2 3">
    <name type="scientific">Aspergillus leporis</name>
    <dbReference type="NCBI Taxonomy" id="41062"/>
    <lineage>
        <taxon>Eukaryota</taxon>
        <taxon>Fungi</taxon>
        <taxon>Dikarya</taxon>
        <taxon>Ascomycota</taxon>
        <taxon>Pezizomycotina</taxon>
        <taxon>Eurotiomycetes</taxon>
        <taxon>Eurotiomycetidae</taxon>
        <taxon>Eurotiales</taxon>
        <taxon>Aspergillaceae</taxon>
        <taxon>Aspergillus</taxon>
        <taxon>Aspergillus subgen. Circumdati</taxon>
    </lineage>
</organism>
<dbReference type="Pfam" id="PF12388">
    <property type="entry name" value="Peptidase_M57"/>
    <property type="match status" value="1"/>
</dbReference>
<keyword evidence="3" id="KW-1185">Reference proteome</keyword>
<gene>
    <name evidence="2" type="ORF">BDV29DRAFT_182916</name>
</gene>
<accession>A0A5N5WLC3</accession>
<dbReference type="OrthoDB" id="406838at2759"/>
<dbReference type="InterPro" id="IPR024079">
    <property type="entry name" value="MetalloPept_cat_dom_sf"/>
</dbReference>
<reference evidence="2 3" key="1">
    <citation type="submission" date="2019-04" db="EMBL/GenBank/DDBJ databases">
        <title>Friends and foes A comparative genomics study of 23 Aspergillus species from section Flavi.</title>
        <authorList>
            <consortium name="DOE Joint Genome Institute"/>
            <person name="Kjaerbolling I."/>
            <person name="Vesth T."/>
            <person name="Frisvad J.C."/>
            <person name="Nybo J.L."/>
            <person name="Theobald S."/>
            <person name="Kildgaard S."/>
            <person name="Isbrandt T."/>
            <person name="Kuo A."/>
            <person name="Sato A."/>
            <person name="Lyhne E.K."/>
            <person name="Kogle M.E."/>
            <person name="Wiebenga A."/>
            <person name="Kun R.S."/>
            <person name="Lubbers R.J."/>
            <person name="Makela M.R."/>
            <person name="Barry K."/>
            <person name="Chovatia M."/>
            <person name="Clum A."/>
            <person name="Daum C."/>
            <person name="Haridas S."/>
            <person name="He G."/>
            <person name="LaButti K."/>
            <person name="Lipzen A."/>
            <person name="Mondo S."/>
            <person name="Riley R."/>
            <person name="Salamov A."/>
            <person name="Simmons B.A."/>
            <person name="Magnuson J.K."/>
            <person name="Henrissat B."/>
            <person name="Mortensen U.H."/>
            <person name="Larsen T.O."/>
            <person name="Devries R.P."/>
            <person name="Grigoriev I.V."/>
            <person name="Machida M."/>
            <person name="Baker S.E."/>
            <person name="Andersen M.R."/>
        </authorList>
    </citation>
    <scope>NUCLEOTIDE SEQUENCE [LARGE SCALE GENOMIC DNA]</scope>
    <source>
        <strain evidence="2 3">CBS 151.66</strain>
    </source>
</reference>
<sequence>MPHQQRTINPERAKFFLELEEAVGEKALETLDPKSVKVSQLQQQQPLVGSPTGPAKYTCSTQKPMPATFAGSARKGALQVGFGNIIHRWKTGPNKTVNFATLANGYPKKELALIAANALNEAAEEWNALELGVQLKWVADTKDAAFVLAYAGDQGGVLAEAFFPNTVDLNTLNVYKGALEAGTIRYLKNIFLHELGHVLGFRHEFAPELEDKKTDYSVQIGPRDPLSVMGYEFPPQIQQTDIMSAKAFYQFPGTELGFKESLVYHPGKDIRRLRIQDYDADN</sequence>
<protein>
    <recommendedName>
        <fullName evidence="1">Peptidase metallopeptidase domain-containing protein</fullName>
    </recommendedName>
</protein>
<name>A0A5N5WLC3_9EURO</name>
<proteinExistence type="predicted"/>
<dbReference type="SUPFAM" id="SSF55486">
    <property type="entry name" value="Metalloproteases ('zincins'), catalytic domain"/>
    <property type="match status" value="1"/>
</dbReference>
<dbReference type="AlphaFoldDB" id="A0A5N5WLC3"/>
<evidence type="ECO:0000313" key="2">
    <source>
        <dbReference type="EMBL" id="KAB8069346.1"/>
    </source>
</evidence>